<proteinExistence type="predicted"/>
<protein>
    <submittedName>
        <fullName evidence="2">Uncharacterized protein</fullName>
    </submittedName>
</protein>
<organism evidence="2 4">
    <name type="scientific">Perkinsus olseni</name>
    <name type="common">Perkinsus atlanticus</name>
    <dbReference type="NCBI Taxonomy" id="32597"/>
    <lineage>
        <taxon>Eukaryota</taxon>
        <taxon>Sar</taxon>
        <taxon>Alveolata</taxon>
        <taxon>Perkinsozoa</taxon>
        <taxon>Perkinsea</taxon>
        <taxon>Perkinsida</taxon>
        <taxon>Perkinsidae</taxon>
        <taxon>Perkinsus</taxon>
    </lineage>
</organism>
<reference evidence="4 5" key="1">
    <citation type="submission" date="2020-04" db="EMBL/GenBank/DDBJ databases">
        <title>Perkinsus olseni comparative genomics.</title>
        <authorList>
            <person name="Bogema D.R."/>
        </authorList>
    </citation>
    <scope>NUCLEOTIDE SEQUENCE [LARGE SCALE GENOMIC DNA]</scope>
    <source>
        <strain evidence="3">ATCC PRA-205</strain>
        <strain evidence="2 4">ATCC PRA-207</strain>
    </source>
</reference>
<evidence type="ECO:0000256" key="1">
    <source>
        <dbReference type="SAM" id="MobiDB-lite"/>
    </source>
</evidence>
<evidence type="ECO:0000313" key="3">
    <source>
        <dbReference type="EMBL" id="KAF4741876.1"/>
    </source>
</evidence>
<comment type="caution">
    <text evidence="2">The sequence shown here is derived from an EMBL/GenBank/DDBJ whole genome shotgun (WGS) entry which is preliminary data.</text>
</comment>
<gene>
    <name evidence="3" type="ORF">FOZ62_000818</name>
    <name evidence="2" type="ORF">FOZ63_021774</name>
</gene>
<dbReference type="EMBL" id="JABANO010038264">
    <property type="protein sequence ID" value="KAF4698838.1"/>
    <property type="molecule type" value="Genomic_DNA"/>
</dbReference>
<evidence type="ECO:0000313" key="4">
    <source>
        <dbReference type="Proteomes" id="UP000553632"/>
    </source>
</evidence>
<sequence>MPSSEVSPKSDGDVASQRLSDSPPSVFRTRTAADIEAIYQQLREASGRPATEDRPSREVVVVASGLGIDGVRLLERVCARRIQRAWRAYSKRQETAKMYERTAERCRHLVEATLLQTAMQNSRIIEKELAALKARRRPTGGVIEGKEDQSASNGNHAWSSAPVAYTMGRYLLIKPLASPLALNSLTSALVVATAGEDAVVKHREYSEEALTLVVVGRAPSQTMPPCKPVYRLSGAAVVAEYVRAFDEGFAEAVRGSLWELTLQARRRTPAQWRYIHRPKPAERERPSLGDGPPANLPRSLRRGFLAASSATDKETRRKDENASWGEWSLPSWLNWSDHTYVAMLSWPAEPSS</sequence>
<keyword evidence="4" id="KW-1185">Reference proteome</keyword>
<dbReference type="EMBL" id="JABANM010008870">
    <property type="protein sequence ID" value="KAF4741876.1"/>
    <property type="molecule type" value="Genomic_DNA"/>
</dbReference>
<feature type="region of interest" description="Disordered" evidence="1">
    <location>
        <begin position="274"/>
        <end position="300"/>
    </location>
</feature>
<dbReference type="AlphaFoldDB" id="A0A7J6PRT6"/>
<accession>A0A7J6PRT6</accession>
<evidence type="ECO:0000313" key="5">
    <source>
        <dbReference type="Proteomes" id="UP000574390"/>
    </source>
</evidence>
<dbReference type="Proteomes" id="UP000553632">
    <property type="component" value="Unassembled WGS sequence"/>
</dbReference>
<evidence type="ECO:0000313" key="2">
    <source>
        <dbReference type="EMBL" id="KAF4698838.1"/>
    </source>
</evidence>
<dbReference type="Proteomes" id="UP000574390">
    <property type="component" value="Unassembled WGS sequence"/>
</dbReference>
<feature type="region of interest" description="Disordered" evidence="1">
    <location>
        <begin position="1"/>
        <end position="26"/>
    </location>
</feature>
<name>A0A7J6PRT6_PEROL</name>